<accession>A0A0J1EBN6</accession>
<feature type="compositionally biased region" description="Polar residues" evidence="1">
    <location>
        <begin position="1"/>
        <end position="12"/>
    </location>
</feature>
<proteinExistence type="predicted"/>
<organism evidence="2 3">
    <name type="scientific">Rhodopirellula islandica</name>
    <dbReference type="NCBI Taxonomy" id="595434"/>
    <lineage>
        <taxon>Bacteria</taxon>
        <taxon>Pseudomonadati</taxon>
        <taxon>Planctomycetota</taxon>
        <taxon>Planctomycetia</taxon>
        <taxon>Pirellulales</taxon>
        <taxon>Pirellulaceae</taxon>
        <taxon>Rhodopirellula</taxon>
    </lineage>
</organism>
<dbReference type="EMBL" id="LECT01000042">
    <property type="protein sequence ID" value="KLU02949.1"/>
    <property type="molecule type" value="Genomic_DNA"/>
</dbReference>
<keyword evidence="3" id="KW-1185">Reference proteome</keyword>
<dbReference type="Proteomes" id="UP000036367">
    <property type="component" value="Unassembled WGS sequence"/>
</dbReference>
<feature type="region of interest" description="Disordered" evidence="1">
    <location>
        <begin position="42"/>
        <end position="65"/>
    </location>
</feature>
<feature type="region of interest" description="Disordered" evidence="1">
    <location>
        <begin position="1"/>
        <end position="24"/>
    </location>
</feature>
<dbReference type="AlphaFoldDB" id="A0A0J1EBN6"/>
<feature type="compositionally biased region" description="Basic and acidic residues" evidence="1">
    <location>
        <begin position="55"/>
        <end position="65"/>
    </location>
</feature>
<gene>
    <name evidence="2" type="ORF">RISK_004919</name>
</gene>
<evidence type="ECO:0000313" key="2">
    <source>
        <dbReference type="EMBL" id="KLU02949.1"/>
    </source>
</evidence>
<evidence type="ECO:0000256" key="1">
    <source>
        <dbReference type="SAM" id="MobiDB-lite"/>
    </source>
</evidence>
<dbReference type="STRING" id="595434.RISK_004919"/>
<reference evidence="2" key="1">
    <citation type="submission" date="2015-05" db="EMBL/GenBank/DDBJ databases">
        <title>Permanent draft genome of Rhodopirellula islandicus K833.</title>
        <authorList>
            <person name="Kizina J."/>
            <person name="Richter M."/>
            <person name="Glockner F.O."/>
            <person name="Harder J."/>
        </authorList>
    </citation>
    <scope>NUCLEOTIDE SEQUENCE [LARGE SCALE GENOMIC DNA]</scope>
    <source>
        <strain evidence="2">K833</strain>
    </source>
</reference>
<sequence length="65" mass="7343">MGFNPRSSTGDTQDSKSRSDDSCLLARRRTIPRFKFRTMGFQARRNEITPGSKPLLDRRPLSGAT</sequence>
<name>A0A0J1EBN6_RHOIS</name>
<evidence type="ECO:0000313" key="3">
    <source>
        <dbReference type="Proteomes" id="UP000036367"/>
    </source>
</evidence>
<comment type="caution">
    <text evidence="2">The sequence shown here is derived from an EMBL/GenBank/DDBJ whole genome shotgun (WGS) entry which is preliminary data.</text>
</comment>
<protein>
    <submittedName>
        <fullName evidence="2">Uncharacterized protein</fullName>
    </submittedName>
</protein>